<evidence type="ECO:0000256" key="4">
    <source>
        <dbReference type="ARBA" id="ARBA00011881"/>
    </source>
</evidence>
<keyword evidence="7 10" id="KW-0659">Purine metabolism</keyword>
<dbReference type="PROSITE" id="PS00769">
    <property type="entry name" value="TRANSTHYRETIN_2"/>
    <property type="match status" value="1"/>
</dbReference>
<dbReference type="GO" id="GO:0006144">
    <property type="term" value="P:purine nucleobase metabolic process"/>
    <property type="evidence" value="ECO:0007669"/>
    <property type="project" value="UniProtKB-KW"/>
</dbReference>
<keyword evidence="8 10" id="KW-0378">Hydrolase</keyword>
<feature type="binding site" evidence="9">
    <location>
        <position position="136"/>
    </location>
    <ligand>
        <name>substrate</name>
    </ligand>
</feature>
<dbReference type="InterPro" id="IPR023416">
    <property type="entry name" value="Transthyretin/HIU_hydrolase_d"/>
</dbReference>
<keyword evidence="11" id="KW-0732">Signal</keyword>
<dbReference type="PRINTS" id="PR00189">
    <property type="entry name" value="TRNSTHYRETIN"/>
</dbReference>
<evidence type="ECO:0000256" key="1">
    <source>
        <dbReference type="ARBA" id="ARBA00001043"/>
    </source>
</evidence>
<protein>
    <recommendedName>
        <fullName evidence="6 10">5-hydroxyisourate hydrolase</fullName>
        <shortName evidence="10">HIU hydrolase</shortName>
        <shortName evidence="10">HIUHase</shortName>
        <ecNumber evidence="5 10">3.5.2.17</ecNumber>
    </recommendedName>
</protein>
<evidence type="ECO:0000256" key="3">
    <source>
        <dbReference type="ARBA" id="ARBA00009850"/>
    </source>
</evidence>
<dbReference type="InterPro" id="IPR036817">
    <property type="entry name" value="Transthyretin/HIU_hydrolase_sf"/>
</dbReference>
<dbReference type="GeneID" id="90512331"/>
<dbReference type="PROSITE" id="PS51257">
    <property type="entry name" value="PROKAR_LIPOPROTEIN"/>
    <property type="match status" value="1"/>
</dbReference>
<evidence type="ECO:0000256" key="11">
    <source>
        <dbReference type="SAM" id="SignalP"/>
    </source>
</evidence>
<evidence type="ECO:0000256" key="6">
    <source>
        <dbReference type="ARBA" id="ARBA00017539"/>
    </source>
</evidence>
<dbReference type="SMART" id="SM00095">
    <property type="entry name" value="TR_THY"/>
    <property type="match status" value="1"/>
</dbReference>
<dbReference type="Pfam" id="PF00576">
    <property type="entry name" value="Transthyretin"/>
    <property type="match status" value="1"/>
</dbReference>
<dbReference type="CDD" id="cd05822">
    <property type="entry name" value="TLP_HIUase"/>
    <property type="match status" value="1"/>
</dbReference>
<dbReference type="KEGG" id="ebi:EbC_23270"/>
<dbReference type="NCBIfam" id="TIGR02962">
    <property type="entry name" value="hdxy_isourate"/>
    <property type="match status" value="1"/>
</dbReference>
<dbReference type="SUPFAM" id="SSF49472">
    <property type="entry name" value="Transthyretin (synonym: prealbumin)"/>
    <property type="match status" value="1"/>
</dbReference>
<comment type="subunit">
    <text evidence="4 10">Homotetramer.</text>
</comment>
<evidence type="ECO:0000256" key="2">
    <source>
        <dbReference type="ARBA" id="ARBA00002704"/>
    </source>
</evidence>
<gene>
    <name evidence="13" type="ordered locus">EbC_23270</name>
</gene>
<feature type="domain" description="Transthyretin/hydroxyisourate hydrolase" evidence="12">
    <location>
        <begin position="26"/>
        <end position="139"/>
    </location>
</feature>
<dbReference type="STRING" id="634500.EbC_23270"/>
<evidence type="ECO:0000259" key="12">
    <source>
        <dbReference type="SMART" id="SM00095"/>
    </source>
</evidence>
<dbReference type="InterPro" id="IPR000895">
    <property type="entry name" value="Transthyretin/HIU_hydrolase"/>
</dbReference>
<dbReference type="InterPro" id="IPR023419">
    <property type="entry name" value="Transthyretin_CS"/>
</dbReference>
<comment type="similarity">
    <text evidence="3 10">Belongs to the transthyretin family. 5-hydroxyisourate hydrolase subfamily.</text>
</comment>
<evidence type="ECO:0000313" key="14">
    <source>
        <dbReference type="Proteomes" id="UP000008793"/>
    </source>
</evidence>
<dbReference type="GO" id="GO:0033971">
    <property type="term" value="F:hydroxyisourate hydrolase activity"/>
    <property type="evidence" value="ECO:0007669"/>
    <property type="project" value="UniProtKB-EC"/>
</dbReference>
<reference evidence="13 14" key="1">
    <citation type="journal article" date="2010" name="BMC Genomics">
        <title>Genome comparison of the epiphytic bacteria Erwinia billingiae and E. tasmaniensis with the pear pathogen E. pyrifoliae.</title>
        <authorList>
            <person name="Kube M."/>
            <person name="Migdoll A.M."/>
            <person name="Gehring I."/>
            <person name="Heitmann K."/>
            <person name="Mayer Y."/>
            <person name="Kuhl H."/>
            <person name="Knaust F."/>
            <person name="Geider K."/>
            <person name="Reinhardt R."/>
        </authorList>
    </citation>
    <scope>NUCLEOTIDE SEQUENCE [LARGE SCALE GENOMIC DNA]</scope>
    <source>
        <strain evidence="13 14">Eb661</strain>
    </source>
</reference>
<name>D8MSQ1_ERWBE</name>
<feature type="binding site" evidence="9">
    <location>
        <position position="34"/>
    </location>
    <ligand>
        <name>substrate</name>
    </ligand>
</feature>
<evidence type="ECO:0000313" key="13">
    <source>
        <dbReference type="EMBL" id="CAX59858.1"/>
    </source>
</evidence>
<dbReference type="Proteomes" id="UP000008793">
    <property type="component" value="Chromosome"/>
</dbReference>
<dbReference type="AlphaFoldDB" id="D8MSQ1"/>
<dbReference type="RefSeq" id="WP_013202345.1">
    <property type="nucleotide sequence ID" value="NC_014306.1"/>
</dbReference>
<comment type="function">
    <text evidence="2">Catalyzes the hydrolysis of 5-hydroxyisourate (HIU) to 2-oxo-4-hydroxy-4-carboxy-5-ureidoimidazoline (OHCU).</text>
</comment>
<feature type="chain" id="PRO_5003118218" description="5-hydroxyisourate hydrolase" evidence="11">
    <location>
        <begin position="22"/>
        <end position="139"/>
    </location>
</feature>
<dbReference type="EMBL" id="FP236843">
    <property type="protein sequence ID" value="CAX59858.1"/>
    <property type="molecule type" value="Genomic_DNA"/>
</dbReference>
<dbReference type="PANTHER" id="PTHR10395:SF7">
    <property type="entry name" value="5-HYDROXYISOURATE HYDROLASE"/>
    <property type="match status" value="1"/>
</dbReference>
<evidence type="ECO:0000256" key="9">
    <source>
        <dbReference type="PIRSR" id="PIRSR600895-51"/>
    </source>
</evidence>
<dbReference type="PANTHER" id="PTHR10395">
    <property type="entry name" value="URICASE AND TRANSTHYRETIN-RELATED"/>
    <property type="match status" value="1"/>
</dbReference>
<dbReference type="EC" id="3.5.2.17" evidence="5 10"/>
<evidence type="ECO:0000256" key="7">
    <source>
        <dbReference type="ARBA" id="ARBA00022631"/>
    </source>
</evidence>
<accession>D8MSQ1</accession>
<feature type="binding site" evidence="9">
    <location>
        <position position="72"/>
    </location>
    <ligand>
        <name>substrate</name>
    </ligand>
</feature>
<dbReference type="HOGENOM" id="CLU_115536_3_0_6"/>
<organism evidence="14">
    <name type="scientific">Erwinia billingiae (strain Eb661)</name>
    <dbReference type="NCBI Taxonomy" id="634500"/>
    <lineage>
        <taxon>Bacteria</taxon>
        <taxon>Pseudomonadati</taxon>
        <taxon>Pseudomonadota</taxon>
        <taxon>Gammaproteobacteria</taxon>
        <taxon>Enterobacterales</taxon>
        <taxon>Erwiniaceae</taxon>
        <taxon>Erwinia</taxon>
    </lineage>
</organism>
<evidence type="ECO:0000256" key="10">
    <source>
        <dbReference type="RuleBase" id="RU361270"/>
    </source>
</evidence>
<feature type="signal peptide" evidence="11">
    <location>
        <begin position="1"/>
        <end position="21"/>
    </location>
</feature>
<dbReference type="eggNOG" id="COG2351">
    <property type="taxonomic scope" value="Bacteria"/>
</dbReference>
<dbReference type="InterPro" id="IPR014306">
    <property type="entry name" value="Hydroxyisourate_hydrolase"/>
</dbReference>
<keyword evidence="14" id="KW-1185">Reference proteome</keyword>
<evidence type="ECO:0000256" key="8">
    <source>
        <dbReference type="ARBA" id="ARBA00022801"/>
    </source>
</evidence>
<sequence>MNTFSKIVFLSLFAASCTAGAAQTAPVANPLSVHVLNLETGTPTPGVEVELQQRQKDNWVNLASGKTDDHGRIAALFPQDKPMTEGDYKVVFKTGDYYKSAGKPTFFPEIPVLFHVENGGHYHIPLLLSQYGYSTYRGN</sequence>
<proteinExistence type="inferred from homology"/>
<dbReference type="Gene3D" id="2.60.40.180">
    <property type="entry name" value="Transthyretin/hydroxyisourate hydrolase domain"/>
    <property type="match status" value="1"/>
</dbReference>
<evidence type="ECO:0000256" key="5">
    <source>
        <dbReference type="ARBA" id="ARBA00012609"/>
    </source>
</evidence>
<comment type="catalytic activity">
    <reaction evidence="1 10">
        <text>5-hydroxyisourate + H2O = 5-hydroxy-2-oxo-4-ureido-2,5-dihydro-1H-imidazole-5-carboxylate + H(+)</text>
        <dbReference type="Rhea" id="RHEA:23736"/>
        <dbReference type="ChEBI" id="CHEBI:15377"/>
        <dbReference type="ChEBI" id="CHEBI:15378"/>
        <dbReference type="ChEBI" id="CHEBI:18072"/>
        <dbReference type="ChEBI" id="CHEBI:58639"/>
        <dbReference type="EC" id="3.5.2.17"/>
    </reaction>
</comment>